<dbReference type="Proteomes" id="UP001318860">
    <property type="component" value="Unassembled WGS sequence"/>
</dbReference>
<keyword evidence="5" id="KW-1185">Reference proteome</keyword>
<dbReference type="EMBL" id="JABTTQ020002605">
    <property type="protein sequence ID" value="KAK6123053.1"/>
    <property type="molecule type" value="Genomic_DNA"/>
</dbReference>
<accession>A0ABR0UKA0</accession>
<evidence type="ECO:0000313" key="5">
    <source>
        <dbReference type="Proteomes" id="UP001318860"/>
    </source>
</evidence>
<comment type="caution">
    <text evidence="4">The sequence shown here is derived from an EMBL/GenBank/DDBJ whole genome shotgun (WGS) entry which is preliminary data.</text>
</comment>
<sequence length="198" mass="22109">MKKILYLVNTLNEGTIRGNALGFKLDILLKLEDTRPSNSKMTLMHYLCKVLASKTPPLLEFHKDLISLEAASKIQLKSLAEEMQSIVKELETVKEELDALENDDPLSELTTLKEFVGTAETEMTSLTNLYSIAGKNADALVVYLGEDPAKCPFEQGNSLIMHEVTATLLSFVRMFQKAHEENCEQAEMENANGKNLTK</sequence>
<feature type="coiled-coil region" evidence="2">
    <location>
        <begin position="76"/>
        <end position="103"/>
    </location>
</feature>
<dbReference type="InterPro" id="IPR051144">
    <property type="entry name" value="Formin_homology_domain"/>
</dbReference>
<feature type="domain" description="FH2" evidence="3">
    <location>
        <begin position="1"/>
        <end position="198"/>
    </location>
</feature>
<gene>
    <name evidence="4" type="ORF">DH2020_043205</name>
</gene>
<evidence type="ECO:0000256" key="1">
    <source>
        <dbReference type="ARBA" id="ARBA00006468"/>
    </source>
</evidence>
<dbReference type="InterPro" id="IPR042201">
    <property type="entry name" value="FH2_Formin_sf"/>
</dbReference>
<dbReference type="InterPro" id="IPR015425">
    <property type="entry name" value="FH2_Formin"/>
</dbReference>
<dbReference type="PANTHER" id="PTHR45733:SF10">
    <property type="entry name" value="FORMIN-LIKE PROTEIN 15A-RELATED"/>
    <property type="match status" value="1"/>
</dbReference>
<evidence type="ECO:0000259" key="3">
    <source>
        <dbReference type="PROSITE" id="PS51444"/>
    </source>
</evidence>
<comment type="similarity">
    <text evidence="1">Belongs to the formin-like family. Class-II subfamily.</text>
</comment>
<keyword evidence="2" id="KW-0175">Coiled coil</keyword>
<dbReference type="Pfam" id="PF02181">
    <property type="entry name" value="FH2"/>
    <property type="match status" value="1"/>
</dbReference>
<dbReference type="SUPFAM" id="SSF101447">
    <property type="entry name" value="Formin homology 2 domain (FH2 domain)"/>
    <property type="match status" value="1"/>
</dbReference>
<organism evidence="4 5">
    <name type="scientific">Rehmannia glutinosa</name>
    <name type="common">Chinese foxglove</name>
    <dbReference type="NCBI Taxonomy" id="99300"/>
    <lineage>
        <taxon>Eukaryota</taxon>
        <taxon>Viridiplantae</taxon>
        <taxon>Streptophyta</taxon>
        <taxon>Embryophyta</taxon>
        <taxon>Tracheophyta</taxon>
        <taxon>Spermatophyta</taxon>
        <taxon>Magnoliopsida</taxon>
        <taxon>eudicotyledons</taxon>
        <taxon>Gunneridae</taxon>
        <taxon>Pentapetalae</taxon>
        <taxon>asterids</taxon>
        <taxon>lamiids</taxon>
        <taxon>Lamiales</taxon>
        <taxon>Orobanchaceae</taxon>
        <taxon>Rehmannieae</taxon>
        <taxon>Rehmannia</taxon>
    </lineage>
</organism>
<evidence type="ECO:0000313" key="4">
    <source>
        <dbReference type="EMBL" id="KAK6123053.1"/>
    </source>
</evidence>
<proteinExistence type="inferred from homology"/>
<protein>
    <recommendedName>
        <fullName evidence="3">FH2 domain-containing protein</fullName>
    </recommendedName>
</protein>
<dbReference type="Gene3D" id="1.20.58.2220">
    <property type="entry name" value="Formin, FH2 domain"/>
    <property type="match status" value="1"/>
</dbReference>
<dbReference type="PANTHER" id="PTHR45733">
    <property type="entry name" value="FORMIN-J"/>
    <property type="match status" value="1"/>
</dbReference>
<evidence type="ECO:0000256" key="2">
    <source>
        <dbReference type="SAM" id="Coils"/>
    </source>
</evidence>
<reference evidence="4 5" key="1">
    <citation type="journal article" date="2021" name="Comput. Struct. Biotechnol. J.">
        <title>De novo genome assembly of the potent medicinal plant Rehmannia glutinosa using nanopore technology.</title>
        <authorList>
            <person name="Ma L."/>
            <person name="Dong C."/>
            <person name="Song C."/>
            <person name="Wang X."/>
            <person name="Zheng X."/>
            <person name="Niu Y."/>
            <person name="Chen S."/>
            <person name="Feng W."/>
        </authorList>
    </citation>
    <scope>NUCLEOTIDE SEQUENCE [LARGE SCALE GENOMIC DNA]</scope>
    <source>
        <strain evidence="4">DH-2019</strain>
    </source>
</reference>
<name>A0ABR0UKA0_REHGL</name>
<dbReference type="PROSITE" id="PS51444">
    <property type="entry name" value="FH2"/>
    <property type="match status" value="1"/>
</dbReference>